<name>A0A558QS30_9SPHN</name>
<dbReference type="RefSeq" id="WP_145155759.1">
    <property type="nucleotide sequence ID" value="NZ_VNIM01000155.1"/>
</dbReference>
<dbReference type="AlphaFoldDB" id="A0A558QS30"/>
<reference evidence="1 2" key="1">
    <citation type="submission" date="2019-07" db="EMBL/GenBank/DDBJ databases">
        <title>Sphingomonas solaris sp. nov., isolated from a solar panel from Boston, Massachusetts.</title>
        <authorList>
            <person name="Tanner K."/>
            <person name="Pascual J."/>
            <person name="Mancuso C."/>
            <person name="Pereto J."/>
            <person name="Khalil A."/>
            <person name="Vilanova C."/>
        </authorList>
    </citation>
    <scope>NUCLEOTIDE SEQUENCE [LARGE SCALE GENOMIC DNA]</scope>
    <source>
        <strain evidence="1 2">R4DWN</strain>
    </source>
</reference>
<gene>
    <name evidence="1" type="ORF">FOY91_20315</name>
</gene>
<keyword evidence="2" id="KW-1185">Reference proteome</keyword>
<evidence type="ECO:0000313" key="1">
    <source>
        <dbReference type="EMBL" id="TVV69950.1"/>
    </source>
</evidence>
<evidence type="ECO:0000313" key="2">
    <source>
        <dbReference type="Proteomes" id="UP000318681"/>
    </source>
</evidence>
<dbReference type="EMBL" id="VNIM01000155">
    <property type="protein sequence ID" value="TVV69950.1"/>
    <property type="molecule type" value="Genomic_DNA"/>
</dbReference>
<proteinExistence type="predicted"/>
<protein>
    <submittedName>
        <fullName evidence="1">Uncharacterized protein</fullName>
    </submittedName>
</protein>
<comment type="caution">
    <text evidence="1">The sequence shown here is derived from an EMBL/GenBank/DDBJ whole genome shotgun (WGS) entry which is preliminary data.</text>
</comment>
<accession>A0A558QS30</accession>
<organism evidence="1 2">
    <name type="scientific">Alterirhizorhabdus solaris</name>
    <dbReference type="NCBI Taxonomy" id="2529389"/>
    <lineage>
        <taxon>Bacteria</taxon>
        <taxon>Pseudomonadati</taxon>
        <taxon>Pseudomonadota</taxon>
        <taxon>Alphaproteobacteria</taxon>
        <taxon>Sphingomonadales</taxon>
        <taxon>Rhizorhabdaceae</taxon>
        <taxon>Alterirhizorhabdus</taxon>
    </lineage>
</organism>
<dbReference type="Proteomes" id="UP000318681">
    <property type="component" value="Unassembled WGS sequence"/>
</dbReference>
<sequence length="67" mass="7017">MNHAKAALGILLKRNLTNVDGDQVASVAFTGGVKSVEFDGAAEGADGQTYYVYSRVGSAADEHFLIV</sequence>